<reference evidence="8 9" key="1">
    <citation type="submission" date="2018-08" db="EMBL/GenBank/DDBJ databases">
        <title>Genome and evolution of the arbuscular mycorrhizal fungus Diversispora epigaea (formerly Glomus versiforme) and its bacterial endosymbionts.</title>
        <authorList>
            <person name="Sun X."/>
            <person name="Fei Z."/>
            <person name="Harrison M."/>
        </authorList>
    </citation>
    <scope>NUCLEOTIDE SEQUENCE [LARGE SCALE GENOMIC DNA]</scope>
    <source>
        <strain evidence="8 9">IT104</strain>
    </source>
</reference>
<dbReference type="AlphaFoldDB" id="A0A397HNX5"/>
<dbReference type="GO" id="GO:0006260">
    <property type="term" value="P:DNA replication"/>
    <property type="evidence" value="ECO:0007669"/>
    <property type="project" value="UniProtKB-KW"/>
</dbReference>
<evidence type="ECO:0000256" key="4">
    <source>
        <dbReference type="ARBA" id="ARBA00022763"/>
    </source>
</evidence>
<dbReference type="GO" id="GO:0006310">
    <property type="term" value="P:DNA recombination"/>
    <property type="evidence" value="ECO:0007669"/>
    <property type="project" value="InterPro"/>
</dbReference>
<feature type="compositionally biased region" description="Acidic residues" evidence="6">
    <location>
        <begin position="98"/>
        <end position="108"/>
    </location>
</feature>
<dbReference type="NCBIfam" id="NF006592">
    <property type="entry name" value="PRK09125.1"/>
    <property type="match status" value="1"/>
</dbReference>
<evidence type="ECO:0000256" key="6">
    <source>
        <dbReference type="SAM" id="MobiDB-lite"/>
    </source>
</evidence>
<keyword evidence="2" id="KW-0436">Ligase</keyword>
<dbReference type="Gene3D" id="2.20.140.10">
    <property type="entry name" value="WGR domain"/>
    <property type="match status" value="1"/>
</dbReference>
<feature type="compositionally biased region" description="Acidic residues" evidence="6">
    <location>
        <begin position="131"/>
        <end position="146"/>
    </location>
</feature>
<sequence length="595" mass="67368">MSEVVVFLGNLTTAPHAIHVAQAKSLGFTVNTKFTESTNYVVCGKDAGTKVDEARELGLTILNEEEWEGIILEREKKGKTRRNTKTVNNKRSSKYDINDDDNEDNEDKMDDKQNTKPISKKRPRNSGSDDNKEDTDVNDEEEDNLDDIFDKPTTYMVAKIRFWEIRLDGRKTYIRIGKVGEKGLTTMKEHKTWSDAKESMTDLIERKLKQGFTKQSKKVDNDDNSKKKGKRISKKFKTNNTKKDEIDTTSSELDDVNMTDDNDVIDASDSENVVSHSKKSHDQKNYSSSSKQINNTFKKSRVLPSSFVNTTMTSIMNGSKPGVLLADTWKSDLDPTGWWISEKLDGVRAFWCGKKGKFFSRLGNVYEAPDWFTKDLPRDVDFDGELFGGRGKFQSTVSIVKAGKEEWKSITYEIFDMPSYAEAPFEDRMSYIKDLFKEKKTTYARIVEQRRCKSAKDIFDELKRVESLGAEGLMLRKPKSKYVCGRSNTLLKVKSFFDGEALVEGYEPGKGKYKGMTGALKCAMACGTKFKVGSGMTDYDRSNPPKIGSIIVYKCQELSDSGNPRFPTFVGVAADKTEPKDPDFGHKKKIKPNKS</sequence>
<protein>
    <recommendedName>
        <fullName evidence="7">ATP-dependent DNA ligase family profile domain-containing protein</fullName>
    </recommendedName>
</protein>
<proteinExistence type="predicted"/>
<dbReference type="InterPro" id="IPR012310">
    <property type="entry name" value="DNA_ligase_ATP-dep_cent"/>
</dbReference>
<evidence type="ECO:0000256" key="1">
    <source>
        <dbReference type="ARBA" id="ARBA00001968"/>
    </source>
</evidence>
<dbReference type="EMBL" id="PQFF01000305">
    <property type="protein sequence ID" value="RHZ62883.1"/>
    <property type="molecule type" value="Genomic_DNA"/>
</dbReference>
<gene>
    <name evidence="8" type="ORF">Glove_334g34</name>
</gene>
<dbReference type="InterPro" id="IPR008893">
    <property type="entry name" value="WGR_domain"/>
</dbReference>
<dbReference type="Pfam" id="PF00533">
    <property type="entry name" value="BRCT"/>
    <property type="match status" value="1"/>
</dbReference>
<dbReference type="Pfam" id="PF14743">
    <property type="entry name" value="DNA_ligase_OB_2"/>
    <property type="match status" value="1"/>
</dbReference>
<dbReference type="GO" id="GO:0006281">
    <property type="term" value="P:DNA repair"/>
    <property type="evidence" value="ECO:0007669"/>
    <property type="project" value="UniProtKB-KW"/>
</dbReference>
<dbReference type="Pfam" id="PF01068">
    <property type="entry name" value="DNA_ligase_A_M"/>
    <property type="match status" value="1"/>
</dbReference>
<feature type="region of interest" description="Disordered" evidence="6">
    <location>
        <begin position="574"/>
        <end position="595"/>
    </location>
</feature>
<dbReference type="GO" id="GO:0003910">
    <property type="term" value="F:DNA ligase (ATP) activity"/>
    <property type="evidence" value="ECO:0007669"/>
    <property type="project" value="InterPro"/>
</dbReference>
<organism evidence="8 9">
    <name type="scientific">Diversispora epigaea</name>
    <dbReference type="NCBI Taxonomy" id="1348612"/>
    <lineage>
        <taxon>Eukaryota</taxon>
        <taxon>Fungi</taxon>
        <taxon>Fungi incertae sedis</taxon>
        <taxon>Mucoromycota</taxon>
        <taxon>Glomeromycotina</taxon>
        <taxon>Glomeromycetes</taxon>
        <taxon>Diversisporales</taxon>
        <taxon>Diversisporaceae</taxon>
        <taxon>Diversispora</taxon>
    </lineage>
</organism>
<name>A0A397HNX5_9GLOM</name>
<dbReference type="CDD" id="cd08041">
    <property type="entry name" value="OBF_kDNA_ligase_like"/>
    <property type="match status" value="1"/>
</dbReference>
<dbReference type="InterPro" id="IPR036420">
    <property type="entry name" value="BRCT_dom_sf"/>
</dbReference>
<dbReference type="Gene3D" id="3.30.470.30">
    <property type="entry name" value="DNA ligase/mRNA capping enzyme"/>
    <property type="match status" value="1"/>
</dbReference>
<feature type="region of interest" description="Disordered" evidence="6">
    <location>
        <begin position="208"/>
        <end position="291"/>
    </location>
</feature>
<dbReference type="OrthoDB" id="411785at2759"/>
<evidence type="ECO:0000256" key="2">
    <source>
        <dbReference type="ARBA" id="ARBA00022598"/>
    </source>
</evidence>
<dbReference type="SUPFAM" id="SSF52113">
    <property type="entry name" value="BRCT domain"/>
    <property type="match status" value="1"/>
</dbReference>
<dbReference type="PROSITE" id="PS50160">
    <property type="entry name" value="DNA_LIGASE_A3"/>
    <property type="match status" value="1"/>
</dbReference>
<feature type="region of interest" description="Disordered" evidence="6">
    <location>
        <begin position="77"/>
        <end position="146"/>
    </location>
</feature>
<keyword evidence="9" id="KW-1185">Reference proteome</keyword>
<dbReference type="PANTHER" id="PTHR47810:SF1">
    <property type="entry name" value="DNA LIGASE B"/>
    <property type="match status" value="1"/>
</dbReference>
<dbReference type="Gene3D" id="2.40.50.140">
    <property type="entry name" value="Nucleic acid-binding proteins"/>
    <property type="match status" value="1"/>
</dbReference>
<evidence type="ECO:0000313" key="8">
    <source>
        <dbReference type="EMBL" id="RHZ62883.1"/>
    </source>
</evidence>
<keyword evidence="5" id="KW-0234">DNA repair</keyword>
<comment type="caution">
    <text evidence="8">The sequence shown here is derived from an EMBL/GenBank/DDBJ whole genome shotgun (WGS) entry which is preliminary data.</text>
</comment>
<dbReference type="Proteomes" id="UP000266861">
    <property type="component" value="Unassembled WGS sequence"/>
</dbReference>
<evidence type="ECO:0000313" key="9">
    <source>
        <dbReference type="Proteomes" id="UP000266861"/>
    </source>
</evidence>
<dbReference type="InterPro" id="IPR001357">
    <property type="entry name" value="BRCT_dom"/>
</dbReference>
<keyword evidence="4" id="KW-0227">DNA damage</keyword>
<dbReference type="Gene3D" id="3.40.50.10190">
    <property type="entry name" value="BRCT domain"/>
    <property type="match status" value="1"/>
</dbReference>
<dbReference type="Gene3D" id="3.30.1490.70">
    <property type="match status" value="1"/>
</dbReference>
<keyword evidence="3" id="KW-0235">DNA replication</keyword>
<dbReference type="SUPFAM" id="SSF56091">
    <property type="entry name" value="DNA ligase/mRNA capping enzyme, catalytic domain"/>
    <property type="match status" value="1"/>
</dbReference>
<dbReference type="InterPro" id="IPR012340">
    <property type="entry name" value="NA-bd_OB-fold"/>
</dbReference>
<dbReference type="PANTHER" id="PTHR47810">
    <property type="entry name" value="DNA LIGASE"/>
    <property type="match status" value="1"/>
</dbReference>
<feature type="compositionally biased region" description="Basic and acidic residues" evidence="6">
    <location>
        <begin position="217"/>
        <end position="226"/>
    </location>
</feature>
<feature type="compositionally biased region" description="Basic residues" evidence="6">
    <location>
        <begin position="586"/>
        <end position="595"/>
    </location>
</feature>
<accession>A0A397HNX5</accession>
<comment type="cofactor">
    <cofactor evidence="1">
        <name>a divalent metal cation</name>
        <dbReference type="ChEBI" id="CHEBI:60240"/>
    </cofactor>
</comment>
<feature type="domain" description="ATP-dependent DNA ligase family profile" evidence="7">
    <location>
        <begin position="415"/>
        <end position="494"/>
    </location>
</feature>
<dbReference type="InterPro" id="IPR029319">
    <property type="entry name" value="DNA_ligase_OB"/>
</dbReference>
<dbReference type="GO" id="GO:0005524">
    <property type="term" value="F:ATP binding"/>
    <property type="evidence" value="ECO:0007669"/>
    <property type="project" value="InterPro"/>
</dbReference>
<feature type="compositionally biased region" description="Acidic residues" evidence="6">
    <location>
        <begin position="252"/>
        <end position="269"/>
    </location>
</feature>
<dbReference type="SUPFAM" id="SSF50249">
    <property type="entry name" value="Nucleic acid-binding proteins"/>
    <property type="match status" value="1"/>
</dbReference>
<evidence type="ECO:0000259" key="7">
    <source>
        <dbReference type="PROSITE" id="PS50160"/>
    </source>
</evidence>
<dbReference type="InterPro" id="IPR050326">
    <property type="entry name" value="NAD_dep_DNA_ligaseB"/>
</dbReference>
<feature type="compositionally biased region" description="Basic and acidic residues" evidence="6">
    <location>
        <begin position="575"/>
        <end position="585"/>
    </location>
</feature>
<dbReference type="Pfam" id="PF05406">
    <property type="entry name" value="WGR"/>
    <property type="match status" value="1"/>
</dbReference>
<feature type="compositionally biased region" description="Basic residues" evidence="6">
    <location>
        <begin position="227"/>
        <end position="237"/>
    </location>
</feature>
<dbReference type="STRING" id="1348612.A0A397HNX5"/>
<evidence type="ECO:0000256" key="5">
    <source>
        <dbReference type="ARBA" id="ARBA00023204"/>
    </source>
</evidence>
<dbReference type="CDD" id="cd07896">
    <property type="entry name" value="Adenylation_kDNA_ligase_like"/>
    <property type="match status" value="1"/>
</dbReference>
<evidence type="ECO:0000256" key="3">
    <source>
        <dbReference type="ARBA" id="ARBA00022705"/>
    </source>
</evidence>